<dbReference type="AlphaFoldDB" id="A0A517SNH4"/>
<dbReference type="InterPro" id="IPR045748">
    <property type="entry name" value="DcaP"/>
</dbReference>
<evidence type="ECO:0008006" key="4">
    <source>
        <dbReference type="Google" id="ProtNLM"/>
    </source>
</evidence>
<dbReference type="Pfam" id="PF19577">
    <property type="entry name" value="DcaP"/>
    <property type="match status" value="1"/>
</dbReference>
<dbReference type="RefSeq" id="WP_419187929.1">
    <property type="nucleotide sequence ID" value="NZ_CP036272.1"/>
</dbReference>
<organism evidence="2 3">
    <name type="scientific">Stieleria bergensis</name>
    <dbReference type="NCBI Taxonomy" id="2528025"/>
    <lineage>
        <taxon>Bacteria</taxon>
        <taxon>Pseudomonadati</taxon>
        <taxon>Planctomycetota</taxon>
        <taxon>Planctomycetia</taxon>
        <taxon>Pirellulales</taxon>
        <taxon>Pirellulaceae</taxon>
        <taxon>Stieleria</taxon>
    </lineage>
</organism>
<dbReference type="Proteomes" id="UP000315003">
    <property type="component" value="Chromosome"/>
</dbReference>
<reference evidence="2 3" key="1">
    <citation type="submission" date="2019-02" db="EMBL/GenBank/DDBJ databases">
        <title>Deep-cultivation of Planctomycetes and their phenomic and genomic characterization uncovers novel biology.</title>
        <authorList>
            <person name="Wiegand S."/>
            <person name="Jogler M."/>
            <person name="Boedeker C."/>
            <person name="Pinto D."/>
            <person name="Vollmers J."/>
            <person name="Rivas-Marin E."/>
            <person name="Kohn T."/>
            <person name="Peeters S.H."/>
            <person name="Heuer A."/>
            <person name="Rast P."/>
            <person name="Oberbeckmann S."/>
            <person name="Bunk B."/>
            <person name="Jeske O."/>
            <person name="Meyerdierks A."/>
            <person name="Storesund J.E."/>
            <person name="Kallscheuer N."/>
            <person name="Luecker S."/>
            <person name="Lage O.M."/>
            <person name="Pohl T."/>
            <person name="Merkel B.J."/>
            <person name="Hornburger P."/>
            <person name="Mueller R.-W."/>
            <person name="Bruemmer F."/>
            <person name="Labrenz M."/>
            <person name="Spormann A.M."/>
            <person name="Op den Camp H."/>
            <person name="Overmann J."/>
            <person name="Amann R."/>
            <person name="Jetten M.S.M."/>
            <person name="Mascher T."/>
            <person name="Medema M.H."/>
            <person name="Devos D.P."/>
            <person name="Kaster A.-K."/>
            <person name="Ovreas L."/>
            <person name="Rohde M."/>
            <person name="Galperin M.Y."/>
            <person name="Jogler C."/>
        </authorList>
    </citation>
    <scope>NUCLEOTIDE SEQUENCE [LARGE SCALE GENOMIC DNA]</scope>
    <source>
        <strain evidence="2 3">SV_7m_r</strain>
    </source>
</reference>
<accession>A0A517SNH4</accession>
<keyword evidence="3" id="KW-1185">Reference proteome</keyword>
<evidence type="ECO:0000256" key="1">
    <source>
        <dbReference type="SAM" id="MobiDB-lite"/>
    </source>
</evidence>
<dbReference type="SUPFAM" id="SSF56935">
    <property type="entry name" value="Porins"/>
    <property type="match status" value="1"/>
</dbReference>
<feature type="compositionally biased region" description="Polar residues" evidence="1">
    <location>
        <begin position="23"/>
        <end position="32"/>
    </location>
</feature>
<evidence type="ECO:0000313" key="3">
    <source>
        <dbReference type="Proteomes" id="UP000315003"/>
    </source>
</evidence>
<gene>
    <name evidence="2" type="ORF">SV7mr_01520</name>
</gene>
<protein>
    <recommendedName>
        <fullName evidence="4">Porin subfamily protein</fullName>
    </recommendedName>
</protein>
<proteinExistence type="predicted"/>
<dbReference type="EMBL" id="CP036272">
    <property type="protein sequence ID" value="QDT57669.1"/>
    <property type="molecule type" value="Genomic_DNA"/>
</dbReference>
<feature type="compositionally biased region" description="Polar residues" evidence="1">
    <location>
        <begin position="1"/>
        <end position="13"/>
    </location>
</feature>
<sequence>MAEDTPQTNQTVTEPPALVPASAQHSGDTAEQSVGDDHQTVIVANASDQLPANSFVALASNGDPCDGVQVNLGGCDDFCKPGGCSASCGFGCGCAKAGKPVVTVYGFGQVDYIQDFNRVAPAWESTLRPSRVPTQAGQYGSDGSALLSVRQSRLGASAVVPTTGGDLNAKVEFDFFGVGADEGQTTVRLRHAFGSYNNWLGGQTHSLFMDINVFPNVIDYWGPAGMVFLRTPQIRWTPIQGDHSLAFSLETPDSGIDTGVFSREIQDLGANVQSVERFPDFGWRYRYTQEGAGHFQVAGLIRPLGYDTVADPPPAGNRPKENLVGWGVNLSGNLYTVGKNRLIGQYVFGHGIAGYMNDGGVDIAPRNGVVPADPAPQPLQGIVLYYDHYWNKCYSSSIGWSMTEVQTFRGQADDAFRRGRYVSANLLYNPIPNFLTGIEYLWGDRKDHDGAIGEDNRMQISFK</sequence>
<feature type="region of interest" description="Disordered" evidence="1">
    <location>
        <begin position="1"/>
        <end position="34"/>
    </location>
</feature>
<name>A0A517SNH4_9BACT</name>
<evidence type="ECO:0000313" key="2">
    <source>
        <dbReference type="EMBL" id="QDT57669.1"/>
    </source>
</evidence>